<comment type="caution">
    <text evidence="3">The sequence shown here is derived from an EMBL/GenBank/DDBJ whole genome shotgun (WGS) entry which is preliminary data.</text>
</comment>
<evidence type="ECO:0000313" key="4">
    <source>
        <dbReference type="Proteomes" id="UP000712080"/>
    </source>
</evidence>
<dbReference type="NCBIfam" id="TIGR04183">
    <property type="entry name" value="Por_Secre_tail"/>
    <property type="match status" value="1"/>
</dbReference>
<protein>
    <submittedName>
        <fullName evidence="3">T9SS type A sorting domain-containing protein</fullName>
    </submittedName>
</protein>
<organism evidence="3 4">
    <name type="scientific">Flavobacterium silvaticum</name>
    <dbReference type="NCBI Taxonomy" id="1852020"/>
    <lineage>
        <taxon>Bacteria</taxon>
        <taxon>Pseudomonadati</taxon>
        <taxon>Bacteroidota</taxon>
        <taxon>Flavobacteriia</taxon>
        <taxon>Flavobacteriales</taxon>
        <taxon>Flavobacteriaceae</taxon>
        <taxon>Flavobacterium</taxon>
    </lineage>
</organism>
<proteinExistence type="predicted"/>
<dbReference type="Proteomes" id="UP000712080">
    <property type="component" value="Unassembled WGS sequence"/>
</dbReference>
<evidence type="ECO:0000256" key="1">
    <source>
        <dbReference type="ARBA" id="ARBA00022729"/>
    </source>
</evidence>
<feature type="chain" id="PRO_5037999700" evidence="2">
    <location>
        <begin position="21"/>
        <end position="606"/>
    </location>
</feature>
<dbReference type="RefSeq" id="WP_169525728.1">
    <property type="nucleotide sequence ID" value="NZ_JAAMPU010000095.1"/>
</dbReference>
<feature type="signal peptide" evidence="2">
    <location>
        <begin position="1"/>
        <end position="20"/>
    </location>
</feature>
<dbReference type="InterPro" id="IPR026444">
    <property type="entry name" value="Secre_tail"/>
</dbReference>
<dbReference type="AlphaFoldDB" id="A0A972FNX1"/>
<evidence type="ECO:0000256" key="2">
    <source>
        <dbReference type="SAM" id="SignalP"/>
    </source>
</evidence>
<reference evidence="3" key="1">
    <citation type="submission" date="2020-02" db="EMBL/GenBank/DDBJ databases">
        <title>Flavobacterium sp. genome.</title>
        <authorList>
            <person name="Jung H.S."/>
            <person name="Baek J.H."/>
            <person name="Jeon C.O."/>
        </authorList>
    </citation>
    <scope>NUCLEOTIDE SEQUENCE</scope>
    <source>
        <strain evidence="3">SE-s28</strain>
    </source>
</reference>
<keyword evidence="1 2" id="KW-0732">Signal</keyword>
<name>A0A972FNX1_9FLAO</name>
<accession>A0A972FNX1</accession>
<evidence type="ECO:0000313" key="3">
    <source>
        <dbReference type="EMBL" id="NMH26719.1"/>
    </source>
</evidence>
<gene>
    <name evidence="3" type="ORF">G6047_01640</name>
</gene>
<sequence length="606" mass="65614">MKKVLFLATLFFLAALPGSAQLYVSPGSYVYNNNQYVYVKQGVNLQNNSNFYLRNGAQLLQGTTGTSANQGQGNLSLYQEGTVDNFEYNYWCSPVGGALAAVGNSNFGITQLYSPVDVTNSTAAIMLPTSNTNGIASPLSISQRWVFKYTMSTNYSAWSQVNSASTIAAGEGFTMKGTSGTDMTMVNGVANNPGAAQRYDFRGKPNDGNINIPLATGQWTLTGNPYPSAIDLAAFLVAETNCTGSAYFWEQDKNVNSHLLVAYQGGYGTYSGGTNIYVPAVFTNYDGAGIPLATVGSGSSYARRFSPIGQGFMLEGAANASAVMKNSYRVFTNENASTSVFERVMASTESEEPTFDNLPQIPSVSGFDYSSVSNAPTPQIRFNVSLNDSGIRQIVLAFKDEATDGIDHALDSKSPGDALPADLYFAIEGKEFVISAVNFDVNKKIPIGLKNAADASYKITVSEMINFDEADHVYVHDKLNDVYHEITLDEFQIDMPAGNNSERYEITFTDQALGLPQATKQELLVTQNNASQVLTIHNPGLVDVTDVYLFDISGKRVMELKNQERKSSYELSTAGLSESVYVVKIVSKEKSDFAQKILVSHSKASE</sequence>
<keyword evidence="4" id="KW-1185">Reference proteome</keyword>
<dbReference type="EMBL" id="JAAMPU010000095">
    <property type="protein sequence ID" value="NMH26719.1"/>
    <property type="molecule type" value="Genomic_DNA"/>
</dbReference>